<dbReference type="RefSeq" id="WP_179940314.1">
    <property type="nucleotide sequence ID" value="NZ_JACBYF010000002.1"/>
</dbReference>
<dbReference type="InterPro" id="IPR036249">
    <property type="entry name" value="Thioredoxin-like_sf"/>
</dbReference>
<sequence length="113" mass="12964">MSFFDSISNFKLVNSSEVTEMINKKENFVLFIGRSSCPFCQRFAPKIGNVSKELENNYYFLNSEDFSDTGIASLREKYGVKTVPGLLVFNFENFRVVCDSSLSEEQIINFINK</sequence>
<evidence type="ECO:0000313" key="2">
    <source>
        <dbReference type="Proteomes" id="UP000531840"/>
    </source>
</evidence>
<dbReference type="InterPro" id="IPR046698">
    <property type="entry name" value="PedC-like"/>
</dbReference>
<comment type="caution">
    <text evidence="1">The sequence shown here is derived from an EMBL/GenBank/DDBJ whole genome shotgun (WGS) entry which is preliminary data.</text>
</comment>
<keyword evidence="2" id="KW-1185">Reference proteome</keyword>
<proteinExistence type="predicted"/>
<dbReference type="CDD" id="cd02947">
    <property type="entry name" value="TRX_family"/>
    <property type="match status" value="1"/>
</dbReference>
<dbReference type="Proteomes" id="UP000531840">
    <property type="component" value="Unassembled WGS sequence"/>
</dbReference>
<reference evidence="1 2" key="1">
    <citation type="submission" date="2020-07" db="EMBL/GenBank/DDBJ databases">
        <title>MOT database genomes.</title>
        <authorList>
            <person name="Joseph S."/>
            <person name="Aduse-Opoku J."/>
            <person name="Hashim A."/>
            <person name="Wade W."/>
            <person name="Curtis M."/>
        </authorList>
    </citation>
    <scope>NUCLEOTIDE SEQUENCE [LARGE SCALE GENOMIC DNA]</scope>
    <source>
        <strain evidence="1 2">CIP 106318</strain>
    </source>
</reference>
<evidence type="ECO:0000313" key="1">
    <source>
        <dbReference type="EMBL" id="NYS46966.1"/>
    </source>
</evidence>
<name>A0ABX2SYQ2_9BACL</name>
<organism evidence="1 2">
    <name type="scientific">Gemelliphila palaticanis</name>
    <dbReference type="NCBI Taxonomy" id="81950"/>
    <lineage>
        <taxon>Bacteria</taxon>
        <taxon>Bacillati</taxon>
        <taxon>Bacillota</taxon>
        <taxon>Bacilli</taxon>
        <taxon>Bacillales</taxon>
        <taxon>Gemellaceae</taxon>
        <taxon>Gemelliphila</taxon>
    </lineage>
</organism>
<dbReference type="Pfam" id="PF20207">
    <property type="entry name" value="DUF6568"/>
    <property type="match status" value="1"/>
</dbReference>
<accession>A0ABX2SYQ2</accession>
<gene>
    <name evidence="1" type="ORF">HZY85_02005</name>
</gene>
<protein>
    <submittedName>
        <fullName evidence="1">Thioredoxin</fullName>
    </submittedName>
</protein>
<dbReference type="Gene3D" id="3.40.30.10">
    <property type="entry name" value="Glutaredoxin"/>
    <property type="match status" value="1"/>
</dbReference>
<dbReference type="EMBL" id="JACBYF010000002">
    <property type="protein sequence ID" value="NYS46966.1"/>
    <property type="molecule type" value="Genomic_DNA"/>
</dbReference>
<dbReference type="SUPFAM" id="SSF52833">
    <property type="entry name" value="Thioredoxin-like"/>
    <property type="match status" value="1"/>
</dbReference>